<dbReference type="EMBL" id="LSRX01000608">
    <property type="protein sequence ID" value="OLP92734.1"/>
    <property type="molecule type" value="Genomic_DNA"/>
</dbReference>
<keyword evidence="4" id="KW-1185">Reference proteome</keyword>
<feature type="region of interest" description="Disordered" evidence="2">
    <location>
        <begin position="647"/>
        <end position="724"/>
    </location>
</feature>
<feature type="compositionally biased region" description="Gly residues" evidence="2">
    <location>
        <begin position="754"/>
        <end position="765"/>
    </location>
</feature>
<proteinExistence type="predicted"/>
<dbReference type="OrthoDB" id="1029639at2759"/>
<feature type="region of interest" description="Disordered" evidence="2">
    <location>
        <begin position="748"/>
        <end position="769"/>
    </location>
</feature>
<feature type="coiled-coil region" evidence="1">
    <location>
        <begin position="779"/>
        <end position="825"/>
    </location>
</feature>
<name>A0A1Q9DBY9_SYMMI</name>
<comment type="caution">
    <text evidence="3">The sequence shown here is derived from an EMBL/GenBank/DDBJ whole genome shotgun (WGS) entry which is preliminary data.</text>
</comment>
<evidence type="ECO:0000313" key="4">
    <source>
        <dbReference type="Proteomes" id="UP000186817"/>
    </source>
</evidence>
<sequence length="919" mass="100017">MLADVLTKAVRGTANPQGSVEMQGEKSPELGPVQVLESPHRVDLVLGVQYLSVDISFDAGGGVSFGVRRFPVAGAVHMFFATAPQVDIEFTGLASLGHFPGIEKTIRRAVADWLNSYIVLPRSKAIPEPSLQSSPTSAVLLADDVDKLEVHGCKMCTAKSASNLSFSHLQRVESLASGAFFVVHHREQQLSVEVHGETSASLFQHSFTGFLGRGFLVQDRAVSEAMAGGVHQSRRRKGDLAATLQGEPGVRRNTQKLDTSEVQRELLHVVDDPVNRGVASVVDLEVQWFAGLCWGRCLGCCGGSISKAAPAVLEIKIFQGTGFPSDVAQIVGITEDLVRTYLRTRDEFKSKQEQLREVQSKDDYRIPLQFQILVHILDDFTDVSKNLSLALLDSQNLVEGGSEEEAATAAEQDGEVGRLPSMSLRSCVLQAWHLAGDLYKTGLLAISDSLPWLGFGISEVNPRFVPAFPLETEGPARVWKLVLQMQAKVKMDISVRIRGLRAGRVHGVISARRPVPIHVCQDFCHESDQKLDENQLAEECHCCGEKLRNGVSGAKKPMALYGALVQVELRTVDRALSLKLCRRTGAQVLFLRDDSRAGQRAAHRVTPGAKVQGRALPCWPSRSTNGDGDGCIIPRVLPRADGDTACVGTDARGQRSKGRASYLKASRRRHPLSVMAQRTPSYVPPPGAEGVAPSGAGLTNSGMPAYGAPAQAGQPVPQLQTPPPPAVQLPGFSPPVLNQPQLQAQSFSNAQQPGGCGALVPGGGLPSPEVIQKQKEGYIRLLDEQLKQGQNTLEQQRKQQSEYLRTQAQQQKQQVDMQIKQQVQQQEMQLLQQYNQSLMQVQQASSQQKAALETQAMQLVMEYQQKRSQEEMLAKQQQLQREHIEAQMKFAAEMQKLQSSPGAPPGGSPVSGQYGSGQF</sequence>
<feature type="region of interest" description="Disordered" evidence="2">
    <location>
        <begin position="893"/>
        <end position="919"/>
    </location>
</feature>
<evidence type="ECO:0000313" key="3">
    <source>
        <dbReference type="EMBL" id="OLP92734.1"/>
    </source>
</evidence>
<dbReference type="AlphaFoldDB" id="A0A1Q9DBY9"/>
<accession>A0A1Q9DBY9</accession>
<evidence type="ECO:0000256" key="1">
    <source>
        <dbReference type="SAM" id="Coils"/>
    </source>
</evidence>
<reference evidence="3 4" key="1">
    <citation type="submission" date="2016-02" db="EMBL/GenBank/DDBJ databases">
        <title>Genome analysis of coral dinoflagellate symbionts highlights evolutionary adaptations to a symbiotic lifestyle.</title>
        <authorList>
            <person name="Aranda M."/>
            <person name="Li Y."/>
            <person name="Liew Y.J."/>
            <person name="Baumgarten S."/>
            <person name="Simakov O."/>
            <person name="Wilson M."/>
            <person name="Piel J."/>
            <person name="Ashoor H."/>
            <person name="Bougouffa S."/>
            <person name="Bajic V.B."/>
            <person name="Ryu T."/>
            <person name="Ravasi T."/>
            <person name="Bayer T."/>
            <person name="Micklem G."/>
            <person name="Kim H."/>
            <person name="Bhak J."/>
            <person name="Lajeunesse T.C."/>
            <person name="Voolstra C.R."/>
        </authorList>
    </citation>
    <scope>NUCLEOTIDE SEQUENCE [LARGE SCALE GENOMIC DNA]</scope>
    <source>
        <strain evidence="3 4">CCMP2467</strain>
    </source>
</reference>
<keyword evidence="1" id="KW-0175">Coiled coil</keyword>
<evidence type="ECO:0000256" key="2">
    <source>
        <dbReference type="SAM" id="MobiDB-lite"/>
    </source>
</evidence>
<feature type="compositionally biased region" description="Low complexity" evidence="2">
    <location>
        <begin position="702"/>
        <end position="719"/>
    </location>
</feature>
<gene>
    <name evidence="3" type="ORF">AK812_SmicGene25407</name>
</gene>
<protein>
    <submittedName>
        <fullName evidence="3">Uncharacterized protein</fullName>
    </submittedName>
</protein>
<organism evidence="3 4">
    <name type="scientific">Symbiodinium microadriaticum</name>
    <name type="common">Dinoflagellate</name>
    <name type="synonym">Zooxanthella microadriatica</name>
    <dbReference type="NCBI Taxonomy" id="2951"/>
    <lineage>
        <taxon>Eukaryota</taxon>
        <taxon>Sar</taxon>
        <taxon>Alveolata</taxon>
        <taxon>Dinophyceae</taxon>
        <taxon>Suessiales</taxon>
        <taxon>Symbiodiniaceae</taxon>
        <taxon>Symbiodinium</taxon>
    </lineage>
</organism>
<dbReference type="Proteomes" id="UP000186817">
    <property type="component" value="Unassembled WGS sequence"/>
</dbReference>